<dbReference type="GO" id="GO:0006508">
    <property type="term" value="P:proteolysis"/>
    <property type="evidence" value="ECO:0007669"/>
    <property type="project" value="InterPro"/>
</dbReference>
<sequence length="268" mass="29534">MPAAKVSGARRIQRYGWIPDIPDQRDLLYTAPTPFQRGIPTKADLSKKCAPVYDQGQLGSCTANAIAAAIEFAQKKKFMPSRLFIYYNERAMEGTVNSDSGAQIRDGIKSVATQGAPPERLWPYDIEKFRDTPSLAAQAAAKSDLVVLYQRLIQDLNTMKGCLASGYPFVFGFTVYQSFESATVAKTGVLQMPALKEKTVGGHAVMAVGYDDTKQTFLVRNSWGPKWGKKGYFTIPYAYLTSNRLASDFWTIRGVDEGATAARPKMGK</sequence>
<organism evidence="3 4">
    <name type="scientific">Candidatus Sulfuritelmatomonas gaucii</name>
    <dbReference type="NCBI Taxonomy" id="2043161"/>
    <lineage>
        <taxon>Bacteria</taxon>
        <taxon>Pseudomonadati</taxon>
        <taxon>Acidobacteriota</taxon>
        <taxon>Terriglobia</taxon>
        <taxon>Terriglobales</taxon>
        <taxon>Acidobacteriaceae</taxon>
        <taxon>Candidatus Sulfuritelmatomonas</taxon>
    </lineage>
</organism>
<dbReference type="InterPro" id="IPR025660">
    <property type="entry name" value="Pept_his_AS"/>
</dbReference>
<gene>
    <name evidence="3" type="ORF">SBA5_380020</name>
</gene>
<dbReference type="InterPro" id="IPR038765">
    <property type="entry name" value="Papain-like_cys_pep_sf"/>
</dbReference>
<dbReference type="EMBL" id="OKRB01000095">
    <property type="protein sequence ID" value="SPE23249.1"/>
    <property type="molecule type" value="Genomic_DNA"/>
</dbReference>
<evidence type="ECO:0000256" key="1">
    <source>
        <dbReference type="ARBA" id="ARBA00008455"/>
    </source>
</evidence>
<comment type="similarity">
    <text evidence="1">Belongs to the peptidase C1 family.</text>
</comment>
<dbReference type="PANTHER" id="PTHR12411">
    <property type="entry name" value="CYSTEINE PROTEASE FAMILY C1-RELATED"/>
    <property type="match status" value="1"/>
</dbReference>
<evidence type="ECO:0000313" key="3">
    <source>
        <dbReference type="EMBL" id="SPE23249.1"/>
    </source>
</evidence>
<dbReference type="Pfam" id="PF00112">
    <property type="entry name" value="Peptidase_C1"/>
    <property type="match status" value="1"/>
</dbReference>
<reference evidence="4" key="1">
    <citation type="submission" date="2018-02" db="EMBL/GenBank/DDBJ databases">
        <authorList>
            <person name="Hausmann B."/>
        </authorList>
    </citation>
    <scope>NUCLEOTIDE SEQUENCE [LARGE SCALE GENOMIC DNA]</scope>
    <source>
        <strain evidence="4">Peat soil MAG SbA5</strain>
    </source>
</reference>
<dbReference type="GO" id="GO:0008234">
    <property type="term" value="F:cysteine-type peptidase activity"/>
    <property type="evidence" value="ECO:0007669"/>
    <property type="project" value="InterPro"/>
</dbReference>
<proteinExistence type="inferred from homology"/>
<evidence type="ECO:0000313" key="4">
    <source>
        <dbReference type="Proteomes" id="UP000239735"/>
    </source>
</evidence>
<dbReference type="OrthoDB" id="3648721at2"/>
<dbReference type="SUPFAM" id="SSF54001">
    <property type="entry name" value="Cysteine proteinases"/>
    <property type="match status" value="1"/>
</dbReference>
<dbReference type="SMART" id="SM00645">
    <property type="entry name" value="Pept_C1"/>
    <property type="match status" value="1"/>
</dbReference>
<evidence type="ECO:0000259" key="2">
    <source>
        <dbReference type="SMART" id="SM00645"/>
    </source>
</evidence>
<name>A0A2N9LJ15_9BACT</name>
<dbReference type="InterPro" id="IPR013128">
    <property type="entry name" value="Peptidase_C1A"/>
</dbReference>
<dbReference type="CDD" id="cd02619">
    <property type="entry name" value="Peptidase_C1"/>
    <property type="match status" value="1"/>
</dbReference>
<protein>
    <submittedName>
        <fullName evidence="3">Uncharacterized peptidase C1-like protein L477</fullName>
    </submittedName>
</protein>
<dbReference type="AlphaFoldDB" id="A0A2N9LJ15"/>
<dbReference type="PROSITE" id="PS00639">
    <property type="entry name" value="THIOL_PROTEASE_HIS"/>
    <property type="match status" value="1"/>
</dbReference>
<dbReference type="Gene3D" id="3.90.70.10">
    <property type="entry name" value="Cysteine proteinases"/>
    <property type="match status" value="1"/>
</dbReference>
<dbReference type="Proteomes" id="UP000239735">
    <property type="component" value="Unassembled WGS sequence"/>
</dbReference>
<feature type="domain" description="Peptidase C1A papain C-terminal" evidence="2">
    <location>
        <begin position="39"/>
        <end position="241"/>
    </location>
</feature>
<dbReference type="InterPro" id="IPR000668">
    <property type="entry name" value="Peptidase_C1A_C"/>
</dbReference>
<accession>A0A2N9LJ15</accession>